<keyword evidence="5 6" id="KW-0067">ATP-binding</keyword>
<dbReference type="GO" id="GO:0016887">
    <property type="term" value="F:ATP hydrolysis activity"/>
    <property type="evidence" value="ECO:0007669"/>
    <property type="project" value="InterPro"/>
</dbReference>
<geneLocation type="chloroplast" evidence="9"/>
<dbReference type="CDD" id="cd19505">
    <property type="entry name" value="RecA-like_Ycf2"/>
    <property type="match status" value="1"/>
</dbReference>
<comment type="subcellular location">
    <subcellularLocation>
        <location evidence="6">Plastid</location>
        <location evidence="6">Chloroplast stroma</location>
    </subcellularLocation>
</comment>
<name>A0AAU7YU97_9ROSI</name>
<evidence type="ECO:0000256" key="5">
    <source>
        <dbReference type="ARBA" id="ARBA00022840"/>
    </source>
</evidence>
<evidence type="ECO:0000256" key="1">
    <source>
        <dbReference type="ARBA" id="ARBA00002329"/>
    </source>
</evidence>
<keyword evidence="7" id="KW-1133">Transmembrane helix</keyword>
<protein>
    <recommendedName>
        <fullName evidence="6">Protein Ycf2</fullName>
    </recommendedName>
</protein>
<dbReference type="InterPro" id="IPR027417">
    <property type="entry name" value="P-loop_NTPase"/>
</dbReference>
<keyword evidence="3 9" id="KW-0934">Plastid</keyword>
<evidence type="ECO:0000256" key="2">
    <source>
        <dbReference type="ARBA" id="ARBA00009361"/>
    </source>
</evidence>
<dbReference type="InterPro" id="IPR003959">
    <property type="entry name" value="ATPase_AAA_core"/>
</dbReference>
<evidence type="ECO:0000256" key="3">
    <source>
        <dbReference type="ARBA" id="ARBA00022640"/>
    </source>
</evidence>
<comment type="function">
    <text evidence="1 6">Probable ATPase of unknown function. Its presence in a non-photosynthetic plant (Epifagus virginiana) and experiments in tobacco indicate that it has an essential function which is probably not related to photosynthesis.</text>
</comment>
<accession>A0AAU7YU97</accession>
<dbReference type="EMBL" id="PP668201">
    <property type="protein sequence ID" value="XCA99703.1"/>
    <property type="molecule type" value="Genomic_DNA"/>
</dbReference>
<dbReference type="GO" id="GO:0005524">
    <property type="term" value="F:ATP binding"/>
    <property type="evidence" value="ECO:0007669"/>
    <property type="project" value="UniProtKB-KW"/>
</dbReference>
<evidence type="ECO:0000259" key="8">
    <source>
        <dbReference type="SMART" id="SM00382"/>
    </source>
</evidence>
<evidence type="ECO:0000256" key="6">
    <source>
        <dbReference type="HAMAP-Rule" id="MF_01330"/>
    </source>
</evidence>
<dbReference type="InterPro" id="IPR056777">
    <property type="entry name" value="Ycf2_N"/>
</dbReference>
<reference evidence="9" key="1">
    <citation type="submission" date="2024-04" db="EMBL/GenBank/DDBJ databases">
        <title>Characterization of the plastid genome of Durio (Malvaceae) and new insights into phylogenetic relationship.</title>
        <authorList>
            <person name="Lee S."/>
            <person name="Ramaiya S."/>
        </authorList>
    </citation>
    <scope>NUCLEOTIDE SEQUENCE</scope>
</reference>
<evidence type="ECO:0000313" key="9">
    <source>
        <dbReference type="EMBL" id="XCA99686.1"/>
    </source>
</evidence>
<dbReference type="Pfam" id="PF05695">
    <property type="entry name" value="Ycf2"/>
    <property type="match status" value="1"/>
</dbReference>
<dbReference type="PANTHER" id="PTHR33078">
    <property type="entry name" value="PROTEIN YCF2-RELATED"/>
    <property type="match status" value="1"/>
</dbReference>
<dbReference type="EMBL" id="PP668202">
    <property type="protein sequence ID" value="XCA99769.1"/>
    <property type="molecule type" value="Genomic_DNA"/>
</dbReference>
<dbReference type="SMART" id="SM00382">
    <property type="entry name" value="AAA"/>
    <property type="match status" value="1"/>
</dbReference>
<dbReference type="EMBL" id="PP668202">
    <property type="protein sequence ID" value="XCA99786.1"/>
    <property type="molecule type" value="Genomic_DNA"/>
</dbReference>
<dbReference type="EMBL" id="PP668201">
    <property type="protein sequence ID" value="XCA99686.1"/>
    <property type="molecule type" value="Genomic_DNA"/>
</dbReference>
<dbReference type="GO" id="GO:0009570">
    <property type="term" value="C:chloroplast stroma"/>
    <property type="evidence" value="ECO:0007669"/>
    <property type="project" value="UniProtKB-SubCell"/>
</dbReference>
<dbReference type="Pfam" id="PF00004">
    <property type="entry name" value="AAA"/>
    <property type="match status" value="1"/>
</dbReference>
<feature type="binding site" evidence="6">
    <location>
        <begin position="1593"/>
        <end position="1600"/>
    </location>
    <ligand>
        <name>ATP</name>
        <dbReference type="ChEBI" id="CHEBI:30616"/>
    </ligand>
</feature>
<sequence>MKYNKYNKNIGVTDHGVKFWVFELKEILREIKNSHYLVDSWTQLNSVGSFINIFFHQERFIKLLDPRIFSILLSRNSQGSTSNRYFTIRGVVLFVVVAVLIYRINNRNMVERKNLYLTGLLPIPMNSIGPGNDTLEESFWSSNINRLVVSLLSLQKGKKISESCFLDPKESTWVLPITKKCIMPESNWGSRWWRNWIGKKRDYSCKISNETVVGIEISFKEKDIKYLEFLFVYYMDDSIRKDHDWELFDRLSPSKRRNIINLNSGQLFEILVKDWICYLMFAFCEKIPIEVEGFFKQQGAGSTIQSNDIEHVYHLFSRGKWSISLKNCAQFHMWQFRQDLFVSWGKNLHESDFLRNISRENWIWLDNVWLVNRDRFFSKVRNVSSNIQYYSTRSSFVQVTDSSPLKGSSDQFRDRFDSISNEDSEYHTLINQREIQQLKERSILWDPSFLQTERTEIESDRFTELEKRMNNYLLPEEIEEFLGNPTRSIPSFFSDIWSELYLGSRSTRDQKLLKKEQDVSFVPSRRSENKEIVNIFKIITYLQNTVSIHPISSDPGCDMVPKDELGSSNKISFLNKNPFFDLFHLFHDQNRGGYTLHHDFESEERFQEMADLFTLSITEPDLVYHKGFAFSIDSYGLDQKQFLNEVFNSRDESKKKSLLVLPPIFYEENESFYRRIRKKWVRISCGNDLEDPKPKIVVFASNNIMEAVNQDRLIRNLIQIQYSTYGYIRNVLNRFFLMNRSDRNFEYGIQTDQIGNDTLNHRTIMKYTINQHLSNLKKSQKKWFDPLILISRTERSTNRDPNAYRYKWSNGSKNFQEYLEHFVSEQKSRFQVVFDRLRINQYSMLLLFLSKSLSFFFVSFGNIPIHRSEIHIYELKGPNDQFCNQLLESIGLQIVHLKKLKLFLLDDHNTSQKQKPKFFINGGTISPFLFNKIPKWMIDSFHTRNNRRKSFDNTDSYFSMIFHDQDNWLNPVKPFHRSSLISSFYKANRLRFLNNPYHFCFYCNKGFPFYVEKARINNYDFTYRQFLNILFIRNKIFSLCGGKKKHAFWGRDTISPSTIESQVSNIFISNDFPQSGDERYNLYKSFQFAIRSDPLVRRAIYSIADISGTPLTEEQIVNFERTYCQPLSDMNPSDSEEKNLDQYLNFNSNMGLIHTPCSEKDLPSEKRKKRKKPSLCLKKKGWMYRRDSAFSILSKWKLLQTYLPWFFTLTGYKYLTFLFLDTFEDVLSILSSSKFVSRFHDIMDELYISWRILQKKLCLPQRNLISEISSKCLHNFLLCEEMIPRNNELPLISTHLRSPNVQEFLYSILFLLLVAGYLVYTHLLFFSRAYSELETEFEKVKSLMIPSYMIELRKLLASYPTSELNSFWLTNLLRVLLEQLVYSLEKIRRFAFGSNMGVLSKMKYLNFNLIGMVDLINLIPNPIDQILFLINTRHLSHTSKEIYSLIAKRQNVSGDWIDDKIESWVTNSELIDEKEREVLVQFSTLTTEKRIDQILLSLTHSDLLSKNDSGYQMIEQPGLIYLRYLVDIHKKYLMNYEFNTSSLAEGRIFLAHYQTITYSQTSCGANSFHFPSHGKPFSLRLSLSPSRGILVIGSIGIGRSYLVKYLATNSYVPFITVFLNKFLGNKGNKGFFIDDSDDDIDDSDDIYASDDIDASDVIDDSDAIDDSDDIDCDLDTELGFLDIDIMDMMSEIDRFYITLQFELAKAMSPCIIWIPNIHDLDMNEANDLSLGLLVNYLSKDCERCSTRNILVIASTHIPRKVDPALIAPNRLNTCIKIRRLLIPQRPKHFFTLSYTKGFHLEKKMFHTNGFGSTNVGSNARDLVALTNEALSISITQKKSILDTNTLRFALHRQTWALRSRVRPVQDHGIIFYQIGRALVQNVLLSNCPIDPISIYIKRKSGNEGDPYLYKWYFELGTSMKKLTILLYLLSCSAGSVAQDLWSPPGSDEKSGITSSGFVENDSDLVHGLLEVEGALVGSSRTEKDCGRFDNDRVTSLLRSEPGNPLYMMQNGLSSIVDQRFLYEKDEPEFLEFEEGEEGEEEVLDPQQIVKDLFNHIVWAPRIWHPWGFLFDCIERHNELGFPYWAGSFRDKRIFYDEEDELHIYDEEDELHIYDEEDELQENDSEFLQSGTMQYQARYRSSNEQDFFRISQFIWDPADPLFFLFKDQSVFSHREFFADKEMLKGLLTFTVKISRKYHPLTSMYENWFIKNRQEKHFEVLIHRQRLLRTNSSLSNGFFRSNTPSESYQYLSNLFLSNGRLLDQMTKTLFRKRWIFPDEMKIVFM</sequence>
<dbReference type="InterPro" id="IPR003593">
    <property type="entry name" value="AAA+_ATPase"/>
</dbReference>
<proteinExistence type="inferred from homology"/>
<dbReference type="InterPro" id="IPR008543">
    <property type="entry name" value="Uncharacterised_Ycf2"/>
</dbReference>
<dbReference type="SUPFAM" id="SSF52540">
    <property type="entry name" value="P-loop containing nucleoside triphosphate hydrolases"/>
    <property type="match status" value="1"/>
</dbReference>
<evidence type="ECO:0000256" key="7">
    <source>
        <dbReference type="SAM" id="Phobius"/>
    </source>
</evidence>
<gene>
    <name evidence="6 9" type="primary">ycf2</name>
</gene>
<evidence type="ECO:0000256" key="4">
    <source>
        <dbReference type="ARBA" id="ARBA00022741"/>
    </source>
</evidence>
<dbReference type="HAMAP" id="MF_01330">
    <property type="entry name" value="Ycf2"/>
    <property type="match status" value="1"/>
</dbReference>
<feature type="transmembrane region" description="Helical" evidence="7">
    <location>
        <begin position="85"/>
        <end position="104"/>
    </location>
</feature>
<organism evidence="9">
    <name type="scientific">Durio graveolens</name>
    <dbReference type="NCBI Taxonomy" id="140963"/>
    <lineage>
        <taxon>Eukaryota</taxon>
        <taxon>Viridiplantae</taxon>
        <taxon>Streptophyta</taxon>
        <taxon>Embryophyta</taxon>
        <taxon>Tracheophyta</taxon>
        <taxon>Spermatophyta</taxon>
        <taxon>Magnoliopsida</taxon>
        <taxon>eudicotyledons</taxon>
        <taxon>Gunneridae</taxon>
        <taxon>Pentapetalae</taxon>
        <taxon>rosids</taxon>
        <taxon>malvids</taxon>
        <taxon>Malvales</taxon>
        <taxon>Malvaceae</taxon>
        <taxon>Helicteroideae</taxon>
        <taxon>Durio</taxon>
    </lineage>
</organism>
<comment type="similarity">
    <text evidence="2 6">Belongs to the Ycf2 family.</text>
</comment>
<dbReference type="PANTHER" id="PTHR33078:SF100">
    <property type="entry name" value="PROTEIN YCF2"/>
    <property type="match status" value="1"/>
</dbReference>
<dbReference type="Gene3D" id="3.40.50.300">
    <property type="entry name" value="P-loop containing nucleotide triphosphate hydrolases"/>
    <property type="match status" value="1"/>
</dbReference>
<feature type="transmembrane region" description="Helical" evidence="7">
    <location>
        <begin position="1304"/>
        <end position="1325"/>
    </location>
</feature>
<keyword evidence="7" id="KW-0472">Membrane</keyword>
<keyword evidence="7" id="KW-0812">Transmembrane</keyword>
<keyword evidence="4 6" id="KW-0547">Nucleotide-binding</keyword>
<feature type="domain" description="AAA+ ATPase" evidence="8">
    <location>
        <begin position="1585"/>
        <end position="1781"/>
    </location>
</feature>
<keyword evidence="9" id="KW-0150">Chloroplast</keyword>